<protein>
    <submittedName>
        <fullName evidence="3">Nucleotide-binding universal stress UspA family protein</fullName>
    </submittedName>
</protein>
<dbReference type="Proteomes" id="UP000269412">
    <property type="component" value="Unassembled WGS sequence"/>
</dbReference>
<dbReference type="InterPro" id="IPR006016">
    <property type="entry name" value="UspA"/>
</dbReference>
<name>A0A495EF46_9FLAO</name>
<dbReference type="PANTHER" id="PTHR46268:SF22">
    <property type="entry name" value="SENSOR PROTEIN KDPD-RELATED"/>
    <property type="match status" value="1"/>
</dbReference>
<evidence type="ECO:0000259" key="2">
    <source>
        <dbReference type="Pfam" id="PF00582"/>
    </source>
</evidence>
<dbReference type="OrthoDB" id="9788959at2"/>
<dbReference type="CDD" id="cd00293">
    <property type="entry name" value="USP-like"/>
    <property type="match status" value="1"/>
</dbReference>
<dbReference type="EMBL" id="RBIQ01000007">
    <property type="protein sequence ID" value="RKR15299.1"/>
    <property type="molecule type" value="Genomic_DNA"/>
</dbReference>
<dbReference type="Gene3D" id="3.40.50.12370">
    <property type="match status" value="1"/>
</dbReference>
<evidence type="ECO:0000313" key="4">
    <source>
        <dbReference type="Proteomes" id="UP000269412"/>
    </source>
</evidence>
<accession>A0A495EF46</accession>
<dbReference type="SUPFAM" id="SSF52402">
    <property type="entry name" value="Adenine nucleotide alpha hydrolases-like"/>
    <property type="match status" value="2"/>
</dbReference>
<evidence type="ECO:0000313" key="3">
    <source>
        <dbReference type="EMBL" id="RKR15299.1"/>
    </source>
</evidence>
<dbReference type="AlphaFoldDB" id="A0A495EF46"/>
<evidence type="ECO:0000256" key="1">
    <source>
        <dbReference type="ARBA" id="ARBA00008791"/>
    </source>
</evidence>
<feature type="domain" description="UspA" evidence="2">
    <location>
        <begin position="1"/>
        <end position="146"/>
    </location>
</feature>
<organism evidence="3 4">
    <name type="scientific">Maribacter vaceletii</name>
    <dbReference type="NCBI Taxonomy" id="1206816"/>
    <lineage>
        <taxon>Bacteria</taxon>
        <taxon>Pseudomonadati</taxon>
        <taxon>Bacteroidota</taxon>
        <taxon>Flavobacteriia</taxon>
        <taxon>Flavobacteriales</taxon>
        <taxon>Flavobacteriaceae</taxon>
        <taxon>Maribacter</taxon>
    </lineage>
</organism>
<keyword evidence="4" id="KW-1185">Reference proteome</keyword>
<comment type="similarity">
    <text evidence="1">Belongs to the universal stress protein A family.</text>
</comment>
<sequence length="280" mass="32480">MKSILFPTDFTELSLNAFTYAMEYAQKSNSKLIVYHTYSEDSDIPEEAQQVYDKVDIQNFRNKKDKFPPFEKLIKESKAGNLKVKYVVDEGNFIDSLKKYITRKEDKIDLIIMGTQNKENSLFNIFMETNTIKILQEINKPVIAIPEKATFDGSLNNIAFLIDYREDEKEPLEQVILKTQEFNSTLHVIHFDLAHGESISPLMSSFKDSLQLEDLNNTKFISIDTINLKKSLSEYCVTNTIDMICLINHKRNFYQRLFSLSLAEDILNHLDIPVMAIYSE</sequence>
<comment type="caution">
    <text evidence="3">The sequence shown here is derived from an EMBL/GenBank/DDBJ whole genome shotgun (WGS) entry which is preliminary data.</text>
</comment>
<dbReference type="Pfam" id="PF00582">
    <property type="entry name" value="Usp"/>
    <property type="match status" value="1"/>
</dbReference>
<gene>
    <name evidence="3" type="ORF">CLV91_1382</name>
</gene>
<dbReference type="RefSeq" id="WP_121065262.1">
    <property type="nucleotide sequence ID" value="NZ_RBIQ01000007.1"/>
</dbReference>
<dbReference type="PANTHER" id="PTHR46268">
    <property type="entry name" value="STRESS RESPONSE PROTEIN NHAX"/>
    <property type="match status" value="1"/>
</dbReference>
<reference evidence="3 4" key="1">
    <citation type="submission" date="2018-10" db="EMBL/GenBank/DDBJ databases">
        <title>Genomic Encyclopedia of Archaeal and Bacterial Type Strains, Phase II (KMG-II): from individual species to whole genera.</title>
        <authorList>
            <person name="Goeker M."/>
        </authorList>
    </citation>
    <scope>NUCLEOTIDE SEQUENCE [LARGE SCALE GENOMIC DNA]</scope>
    <source>
        <strain evidence="3 4">DSM 25230</strain>
    </source>
</reference>
<proteinExistence type="inferred from homology"/>